<dbReference type="PANTHER" id="PTHR34135:SF2">
    <property type="entry name" value="LYSOZYME"/>
    <property type="match status" value="1"/>
</dbReference>
<dbReference type="Gene3D" id="3.20.20.80">
    <property type="entry name" value="Glycosidases"/>
    <property type="match status" value="1"/>
</dbReference>
<dbReference type="Proteomes" id="UP000242317">
    <property type="component" value="Unassembled WGS sequence"/>
</dbReference>
<dbReference type="GO" id="GO:0003796">
    <property type="term" value="F:lysozyme activity"/>
    <property type="evidence" value="ECO:0007669"/>
    <property type="project" value="InterPro"/>
</dbReference>
<evidence type="ECO:0000256" key="4">
    <source>
        <dbReference type="SAM" id="Phobius"/>
    </source>
</evidence>
<feature type="transmembrane region" description="Helical" evidence="4">
    <location>
        <begin position="6"/>
        <end position="26"/>
    </location>
</feature>
<comment type="similarity">
    <text evidence="1">Belongs to the glycosyl hydrolase 25 family.</text>
</comment>
<organism evidence="5 6">
    <name type="scientific">Acinetobacter marinus</name>
    <dbReference type="NCBI Taxonomy" id="281375"/>
    <lineage>
        <taxon>Bacteria</taxon>
        <taxon>Pseudomonadati</taxon>
        <taxon>Pseudomonadota</taxon>
        <taxon>Gammaproteobacteria</taxon>
        <taxon>Moraxellales</taxon>
        <taxon>Moraxellaceae</taxon>
        <taxon>Acinetobacter</taxon>
    </lineage>
</organism>
<evidence type="ECO:0000256" key="2">
    <source>
        <dbReference type="ARBA" id="ARBA00022801"/>
    </source>
</evidence>
<evidence type="ECO:0000256" key="3">
    <source>
        <dbReference type="ARBA" id="ARBA00023295"/>
    </source>
</evidence>
<evidence type="ECO:0000313" key="6">
    <source>
        <dbReference type="Proteomes" id="UP000242317"/>
    </source>
</evidence>
<keyword evidence="3" id="KW-0326">Glycosidase</keyword>
<dbReference type="InterPro" id="IPR002053">
    <property type="entry name" value="Glyco_hydro_25"/>
</dbReference>
<sequence length="244" mass="28667">MNVLRRWWWLILMLMVAVATSFYCAFQWGFLRFNYPDQAVYPVQGLDVSHHQGEIDWQAINAQADQPKYRFVFIKATEGGDFKDPRFVRNWESAKNAGFKVGAYHFYRNCKSGREQAQNFIDSVPKQTDSLPPVIDLEFMGNCENDLTTAQLQAEIRSMAVALEQHYQQKPIFYVTQDYYAMYLQQGFEEYPLWYRDIFQRPKIAAGRPWLFWQYSHRGRVNGIDGVVDLNTFNGSVADFEARF</sequence>
<reference evidence="6" key="1">
    <citation type="submission" date="2016-09" db="EMBL/GenBank/DDBJ databases">
        <authorList>
            <person name="Varghese N."/>
            <person name="Submissions S."/>
        </authorList>
    </citation>
    <scope>NUCLEOTIDE SEQUENCE [LARGE SCALE GENOMIC DNA]</scope>
    <source>
        <strain evidence="6">ANC 3699</strain>
    </source>
</reference>
<dbReference type="SMART" id="SM00641">
    <property type="entry name" value="Glyco_25"/>
    <property type="match status" value="1"/>
</dbReference>
<keyword evidence="6" id="KW-1185">Reference proteome</keyword>
<dbReference type="InterPro" id="IPR017853">
    <property type="entry name" value="GH"/>
</dbReference>
<gene>
    <name evidence="5" type="ORF">SAMN05421749_104105</name>
</gene>
<dbReference type="Pfam" id="PF01183">
    <property type="entry name" value="Glyco_hydro_25"/>
    <property type="match status" value="1"/>
</dbReference>
<dbReference type="SUPFAM" id="SSF51445">
    <property type="entry name" value="(Trans)glycosidases"/>
    <property type="match status" value="1"/>
</dbReference>
<proteinExistence type="inferred from homology"/>
<dbReference type="PANTHER" id="PTHR34135">
    <property type="entry name" value="LYSOZYME"/>
    <property type="match status" value="1"/>
</dbReference>
<dbReference type="RefSeq" id="WP_171259087.1">
    <property type="nucleotide sequence ID" value="NZ_FMYK01000004.1"/>
</dbReference>
<keyword evidence="4" id="KW-1133">Transmembrane helix</keyword>
<dbReference type="EMBL" id="FMYK01000004">
    <property type="protein sequence ID" value="SDC31846.1"/>
    <property type="molecule type" value="Genomic_DNA"/>
</dbReference>
<dbReference type="AlphaFoldDB" id="A0A1G6KND7"/>
<dbReference type="PROSITE" id="PS51904">
    <property type="entry name" value="GLYCOSYL_HYDROL_F25_2"/>
    <property type="match status" value="1"/>
</dbReference>
<evidence type="ECO:0000256" key="1">
    <source>
        <dbReference type="ARBA" id="ARBA00010646"/>
    </source>
</evidence>
<accession>A0A1G6KND7</accession>
<name>A0A1G6KND7_9GAMM</name>
<dbReference type="InterPro" id="IPR018077">
    <property type="entry name" value="Glyco_hydro_fam25_subgr"/>
</dbReference>
<dbReference type="GO" id="GO:0016998">
    <property type="term" value="P:cell wall macromolecule catabolic process"/>
    <property type="evidence" value="ECO:0007669"/>
    <property type="project" value="InterPro"/>
</dbReference>
<keyword evidence="4" id="KW-0472">Membrane</keyword>
<keyword evidence="4" id="KW-0812">Transmembrane</keyword>
<dbReference type="CDD" id="cd06413">
    <property type="entry name" value="GH25_muramidase_1"/>
    <property type="match status" value="1"/>
</dbReference>
<keyword evidence="2" id="KW-0378">Hydrolase</keyword>
<evidence type="ECO:0000313" key="5">
    <source>
        <dbReference type="EMBL" id="SDC31846.1"/>
    </source>
</evidence>
<dbReference type="GO" id="GO:0016052">
    <property type="term" value="P:carbohydrate catabolic process"/>
    <property type="evidence" value="ECO:0007669"/>
    <property type="project" value="TreeGrafter"/>
</dbReference>
<dbReference type="GO" id="GO:0009253">
    <property type="term" value="P:peptidoglycan catabolic process"/>
    <property type="evidence" value="ECO:0007669"/>
    <property type="project" value="InterPro"/>
</dbReference>
<protein>
    <submittedName>
        <fullName evidence="5">Lysozyme</fullName>
    </submittedName>
</protein>